<dbReference type="SUPFAM" id="SSF52402">
    <property type="entry name" value="Adenine nucleotide alpha hydrolases-like"/>
    <property type="match status" value="2"/>
</dbReference>
<evidence type="ECO:0000259" key="2">
    <source>
        <dbReference type="Pfam" id="PF00582"/>
    </source>
</evidence>
<dbReference type="PANTHER" id="PTHR46553">
    <property type="entry name" value="ADENINE NUCLEOTIDE ALPHA HYDROLASES-LIKE SUPERFAMILY PROTEIN"/>
    <property type="match status" value="1"/>
</dbReference>
<organism evidence="3 4">
    <name type="scientific">Nonomuraea angiospora</name>
    <dbReference type="NCBI Taxonomy" id="46172"/>
    <lineage>
        <taxon>Bacteria</taxon>
        <taxon>Bacillati</taxon>
        <taxon>Actinomycetota</taxon>
        <taxon>Actinomycetes</taxon>
        <taxon>Streptosporangiales</taxon>
        <taxon>Streptosporangiaceae</taxon>
        <taxon>Nonomuraea</taxon>
    </lineage>
</organism>
<dbReference type="InterPro" id="IPR006015">
    <property type="entry name" value="Universal_stress_UspA"/>
</dbReference>
<dbReference type="InterPro" id="IPR014729">
    <property type="entry name" value="Rossmann-like_a/b/a_fold"/>
</dbReference>
<dbReference type="Gene3D" id="3.40.50.620">
    <property type="entry name" value="HUPs"/>
    <property type="match status" value="2"/>
</dbReference>
<feature type="domain" description="UspA" evidence="2">
    <location>
        <begin position="1"/>
        <end position="138"/>
    </location>
</feature>
<sequence>MSEPIIVGVDGSRGALAAVLWAADDAARRGCDLRIIHVEEPLVYGGQAYERSSGDPVRKDGERLLAEAAALAAESHDHLHVSTELLYGDTTEMLRAQAGEGAAIVVGSRGLGGFAGLLMGSVGLGLAGHAPGAVVVIRGTPSVVQGEIVAGLDPEDAVHPAIDYAFEEAQARGARLWVVHAWDLPSSRVVASFPPDLEFIAQARQKHVHDVLSPWAKRYPRVEVTESVFRGNPIAALCETSARADLVVVGSRGRGVIRSAMLGSVSHGVLHYASCPVAVVRPRVRAG</sequence>
<keyword evidence="4" id="KW-1185">Reference proteome</keyword>
<name>A0ABR9M7P5_9ACTN</name>
<comment type="similarity">
    <text evidence="1">Belongs to the universal stress protein A family.</text>
</comment>
<dbReference type="PANTHER" id="PTHR46553:SF3">
    <property type="entry name" value="ADENINE NUCLEOTIDE ALPHA HYDROLASES-LIKE SUPERFAMILY PROTEIN"/>
    <property type="match status" value="1"/>
</dbReference>
<proteinExistence type="inferred from homology"/>
<reference evidence="3 4" key="1">
    <citation type="submission" date="2020-10" db="EMBL/GenBank/DDBJ databases">
        <title>Sequencing the genomes of 1000 actinobacteria strains.</title>
        <authorList>
            <person name="Klenk H.-P."/>
        </authorList>
    </citation>
    <scope>NUCLEOTIDE SEQUENCE [LARGE SCALE GENOMIC DNA]</scope>
    <source>
        <strain evidence="3 4">DSM 43173</strain>
    </source>
</reference>
<dbReference type="Proteomes" id="UP000633509">
    <property type="component" value="Unassembled WGS sequence"/>
</dbReference>
<feature type="domain" description="UspA" evidence="2">
    <location>
        <begin position="148"/>
        <end position="281"/>
    </location>
</feature>
<evidence type="ECO:0000313" key="3">
    <source>
        <dbReference type="EMBL" id="MBE1588933.1"/>
    </source>
</evidence>
<dbReference type="PRINTS" id="PR01438">
    <property type="entry name" value="UNVRSLSTRESS"/>
</dbReference>
<comment type="caution">
    <text evidence="3">The sequence shown here is derived from an EMBL/GenBank/DDBJ whole genome shotgun (WGS) entry which is preliminary data.</text>
</comment>
<dbReference type="InterPro" id="IPR006016">
    <property type="entry name" value="UspA"/>
</dbReference>
<evidence type="ECO:0000256" key="1">
    <source>
        <dbReference type="ARBA" id="ARBA00008791"/>
    </source>
</evidence>
<accession>A0ABR9M7P5</accession>
<protein>
    <submittedName>
        <fullName evidence="3">Nucleotide-binding universal stress UspA family protein</fullName>
    </submittedName>
</protein>
<dbReference type="RefSeq" id="WP_192789063.1">
    <property type="nucleotide sequence ID" value="NZ_JADBEK010000001.1"/>
</dbReference>
<dbReference type="EMBL" id="JADBEK010000001">
    <property type="protein sequence ID" value="MBE1588933.1"/>
    <property type="molecule type" value="Genomic_DNA"/>
</dbReference>
<gene>
    <name evidence="3" type="ORF">H4W80_007191</name>
</gene>
<dbReference type="Pfam" id="PF00582">
    <property type="entry name" value="Usp"/>
    <property type="match status" value="2"/>
</dbReference>
<evidence type="ECO:0000313" key="4">
    <source>
        <dbReference type="Proteomes" id="UP000633509"/>
    </source>
</evidence>